<evidence type="ECO:0000313" key="2">
    <source>
        <dbReference type="EMBL" id="KAJ7218375.1"/>
    </source>
</evidence>
<evidence type="ECO:0000259" key="1">
    <source>
        <dbReference type="PROSITE" id="PS50011"/>
    </source>
</evidence>
<dbReference type="SMART" id="SM00220">
    <property type="entry name" value="S_TKc"/>
    <property type="match status" value="1"/>
</dbReference>
<keyword evidence="2" id="KW-0418">Kinase</keyword>
<accession>A0AAD6YK51</accession>
<dbReference type="InterPro" id="IPR052751">
    <property type="entry name" value="Plant_MAPKKK"/>
</dbReference>
<comment type="caution">
    <text evidence="2">The sequence shown here is derived from an EMBL/GenBank/DDBJ whole genome shotgun (WGS) entry which is preliminary data.</text>
</comment>
<dbReference type="InterPro" id="IPR008271">
    <property type="entry name" value="Ser/Thr_kinase_AS"/>
</dbReference>
<gene>
    <name evidence="2" type="ORF">GGX14DRAFT_356822</name>
</gene>
<dbReference type="PANTHER" id="PTHR48011:SF4">
    <property type="entry name" value="MITOGEN-ACTIVATED PROTEIN KINASE KINASE KINASE 19"/>
    <property type="match status" value="1"/>
</dbReference>
<proteinExistence type="predicted"/>
<dbReference type="SUPFAM" id="SSF56112">
    <property type="entry name" value="Protein kinase-like (PK-like)"/>
    <property type="match status" value="1"/>
</dbReference>
<dbReference type="AlphaFoldDB" id="A0AAD6YK51"/>
<dbReference type="Pfam" id="PF00069">
    <property type="entry name" value="Pkinase"/>
    <property type="match status" value="1"/>
</dbReference>
<dbReference type="InterPro" id="IPR011009">
    <property type="entry name" value="Kinase-like_dom_sf"/>
</dbReference>
<dbReference type="GO" id="GO:0007165">
    <property type="term" value="P:signal transduction"/>
    <property type="evidence" value="ECO:0007669"/>
    <property type="project" value="TreeGrafter"/>
</dbReference>
<keyword evidence="2" id="KW-0808">Transferase</keyword>
<dbReference type="GO" id="GO:0004672">
    <property type="term" value="F:protein kinase activity"/>
    <property type="evidence" value="ECO:0007669"/>
    <property type="project" value="InterPro"/>
</dbReference>
<feature type="non-terminal residue" evidence="2">
    <location>
        <position position="1"/>
    </location>
</feature>
<name>A0AAD6YK51_9AGAR</name>
<dbReference type="PROSITE" id="PS50011">
    <property type="entry name" value="PROTEIN_KINASE_DOM"/>
    <property type="match status" value="1"/>
</dbReference>
<sequence length="291" mass="32529">MSHWFSSSDLPDLTGAFVDEGFLQLVELLNCGSFAKVYKALDTTSPLDDPAFYAVKCMRNAPYDSDRWYDLQNEFSLHDAVSDLPGVVSFRRTFTDGELVFMVLDLVPHTMLHCIVSRAVYVDRPMLAKDAFFELLDVVDQCHRNGVYHCDIKPANILCNADGLGIRLADFGMATREEHLRDFGCGTEPYMAPECVSRSRGSHSARAVDLWALAMTLFNLVTGTVPWSVAALSDPRYAAFRADPDAYLRDTYHLSPAASDLFRWCFDADPAARPSVEQTRAAVLDIDQFSL</sequence>
<protein>
    <submittedName>
        <fullName evidence="2">Kinase-like domain-containing protein</fullName>
    </submittedName>
</protein>
<feature type="domain" description="Protein kinase" evidence="1">
    <location>
        <begin position="23"/>
        <end position="290"/>
    </location>
</feature>
<keyword evidence="3" id="KW-1185">Reference proteome</keyword>
<reference evidence="2" key="1">
    <citation type="submission" date="2023-03" db="EMBL/GenBank/DDBJ databases">
        <title>Massive genome expansion in bonnet fungi (Mycena s.s.) driven by repeated elements and novel gene families across ecological guilds.</title>
        <authorList>
            <consortium name="Lawrence Berkeley National Laboratory"/>
            <person name="Harder C.B."/>
            <person name="Miyauchi S."/>
            <person name="Viragh M."/>
            <person name="Kuo A."/>
            <person name="Thoen E."/>
            <person name="Andreopoulos B."/>
            <person name="Lu D."/>
            <person name="Skrede I."/>
            <person name="Drula E."/>
            <person name="Henrissat B."/>
            <person name="Morin E."/>
            <person name="Kohler A."/>
            <person name="Barry K."/>
            <person name="LaButti K."/>
            <person name="Morin E."/>
            <person name="Salamov A."/>
            <person name="Lipzen A."/>
            <person name="Mereny Z."/>
            <person name="Hegedus B."/>
            <person name="Baldrian P."/>
            <person name="Stursova M."/>
            <person name="Weitz H."/>
            <person name="Taylor A."/>
            <person name="Grigoriev I.V."/>
            <person name="Nagy L.G."/>
            <person name="Martin F."/>
            <person name="Kauserud H."/>
        </authorList>
    </citation>
    <scope>NUCLEOTIDE SEQUENCE</scope>
    <source>
        <strain evidence="2">9144</strain>
    </source>
</reference>
<dbReference type="PANTHER" id="PTHR48011">
    <property type="entry name" value="CCR4-NOT TRANSCRIPTIONAL COMPLEX SUBUNIT CAF120-RELATED"/>
    <property type="match status" value="1"/>
</dbReference>
<dbReference type="GO" id="GO:0005524">
    <property type="term" value="F:ATP binding"/>
    <property type="evidence" value="ECO:0007669"/>
    <property type="project" value="InterPro"/>
</dbReference>
<dbReference type="Proteomes" id="UP001219525">
    <property type="component" value="Unassembled WGS sequence"/>
</dbReference>
<dbReference type="InterPro" id="IPR000719">
    <property type="entry name" value="Prot_kinase_dom"/>
</dbReference>
<organism evidence="2 3">
    <name type="scientific">Mycena pura</name>
    <dbReference type="NCBI Taxonomy" id="153505"/>
    <lineage>
        <taxon>Eukaryota</taxon>
        <taxon>Fungi</taxon>
        <taxon>Dikarya</taxon>
        <taxon>Basidiomycota</taxon>
        <taxon>Agaricomycotina</taxon>
        <taxon>Agaricomycetes</taxon>
        <taxon>Agaricomycetidae</taxon>
        <taxon>Agaricales</taxon>
        <taxon>Marasmiineae</taxon>
        <taxon>Mycenaceae</taxon>
        <taxon>Mycena</taxon>
    </lineage>
</organism>
<dbReference type="EMBL" id="JARJCW010000012">
    <property type="protein sequence ID" value="KAJ7218375.1"/>
    <property type="molecule type" value="Genomic_DNA"/>
</dbReference>
<evidence type="ECO:0000313" key="3">
    <source>
        <dbReference type="Proteomes" id="UP001219525"/>
    </source>
</evidence>
<dbReference type="Gene3D" id="1.10.510.10">
    <property type="entry name" value="Transferase(Phosphotransferase) domain 1"/>
    <property type="match status" value="1"/>
</dbReference>
<dbReference type="PROSITE" id="PS00108">
    <property type="entry name" value="PROTEIN_KINASE_ST"/>
    <property type="match status" value="1"/>
</dbReference>